<dbReference type="GO" id="GO:0016787">
    <property type="term" value="F:hydrolase activity"/>
    <property type="evidence" value="ECO:0007669"/>
    <property type="project" value="InterPro"/>
</dbReference>
<dbReference type="InterPro" id="IPR052350">
    <property type="entry name" value="Metallo-dep_Lactonases"/>
</dbReference>
<dbReference type="RefSeq" id="WP_134115313.1">
    <property type="nucleotide sequence ID" value="NZ_SODF01000001.1"/>
</dbReference>
<reference evidence="3 4" key="1">
    <citation type="submission" date="2019-03" db="EMBL/GenBank/DDBJ databases">
        <title>Genomic Encyclopedia of Type Strains, Phase III (KMG-III): the genomes of soil and plant-associated and newly described type strains.</title>
        <authorList>
            <person name="Whitman W."/>
        </authorList>
    </citation>
    <scope>NUCLEOTIDE SEQUENCE [LARGE SCALE GENOMIC DNA]</scope>
    <source>
        <strain evidence="3 4">VKM Ac-2570</strain>
    </source>
</reference>
<dbReference type="InterPro" id="IPR006680">
    <property type="entry name" value="Amidohydro-rel"/>
</dbReference>
<dbReference type="PANTHER" id="PTHR43569:SF2">
    <property type="entry name" value="AMIDOHYDROLASE-RELATED DOMAIN-CONTAINING PROTEIN"/>
    <property type="match status" value="1"/>
</dbReference>
<evidence type="ECO:0000313" key="3">
    <source>
        <dbReference type="EMBL" id="TDW21911.1"/>
    </source>
</evidence>
<keyword evidence="4" id="KW-1185">Reference proteome</keyword>
<dbReference type="Gene3D" id="3.20.20.140">
    <property type="entry name" value="Metal-dependent hydrolases"/>
    <property type="match status" value="1"/>
</dbReference>
<evidence type="ECO:0000256" key="1">
    <source>
        <dbReference type="ARBA" id="ARBA00038310"/>
    </source>
</evidence>
<protein>
    <submittedName>
        <fullName evidence="3">L-fuconolactonase</fullName>
    </submittedName>
</protein>
<dbReference type="InterPro" id="IPR032466">
    <property type="entry name" value="Metal_Hydrolase"/>
</dbReference>
<name>A0A4R7ZXM5_9ACTN</name>
<comment type="caution">
    <text evidence="3">The sequence shown here is derived from an EMBL/GenBank/DDBJ whole genome shotgun (WGS) entry which is preliminary data.</text>
</comment>
<comment type="similarity">
    <text evidence="1">Belongs to the metallo-dependent hydrolases superfamily.</text>
</comment>
<dbReference type="Pfam" id="PF04909">
    <property type="entry name" value="Amidohydro_2"/>
    <property type="match status" value="1"/>
</dbReference>
<evidence type="ECO:0000313" key="4">
    <source>
        <dbReference type="Proteomes" id="UP000295447"/>
    </source>
</evidence>
<accession>A0A4R7ZXM5</accession>
<evidence type="ECO:0000259" key="2">
    <source>
        <dbReference type="Pfam" id="PF04909"/>
    </source>
</evidence>
<organism evidence="3 4">
    <name type="scientific">Kribbella kalugense</name>
    <dbReference type="NCBI Taxonomy" id="2512221"/>
    <lineage>
        <taxon>Bacteria</taxon>
        <taxon>Bacillati</taxon>
        <taxon>Actinomycetota</taxon>
        <taxon>Actinomycetes</taxon>
        <taxon>Propionibacteriales</taxon>
        <taxon>Kribbellaceae</taxon>
        <taxon>Kribbella</taxon>
    </lineage>
</organism>
<dbReference type="AlphaFoldDB" id="A0A4R7ZXM5"/>
<proteinExistence type="inferred from homology"/>
<dbReference type="OrthoDB" id="5450317at2"/>
<dbReference type="EMBL" id="SODF01000001">
    <property type="protein sequence ID" value="TDW21911.1"/>
    <property type="molecule type" value="Genomic_DNA"/>
</dbReference>
<sequence>MRIDAHQHFWDPTRYSYPWMDGDAMDPVRRAFTPDDLRAALSDGDRTILVQTLSSLAETQEFLSLDADFVAGVVGWVDLTSRAVGDDLDELIDGPGRLVGIRHQVHDEADPEWLQRDDVRRGLAAVQDRGLTYDLLVRAREIPAAVDTVRAFPELQFVLDHIAKPRIADGSDPLWTERLPALAAAPNLAVKLSGMVTEADWAKWTAEDLRPFVEQVVEWFGTNRLLFGSDWPVCLLAASYDDVRTALDTALPTMSPTEKNLLYGGTAERVYHLMPRQSPSGSPHVPG</sequence>
<gene>
    <name evidence="3" type="ORF">EV650_0742</name>
</gene>
<dbReference type="PANTHER" id="PTHR43569">
    <property type="entry name" value="AMIDOHYDROLASE"/>
    <property type="match status" value="1"/>
</dbReference>
<feature type="domain" description="Amidohydrolase-related" evidence="2">
    <location>
        <begin position="3"/>
        <end position="273"/>
    </location>
</feature>
<dbReference type="SUPFAM" id="SSF51556">
    <property type="entry name" value="Metallo-dependent hydrolases"/>
    <property type="match status" value="1"/>
</dbReference>
<dbReference type="Proteomes" id="UP000295447">
    <property type="component" value="Unassembled WGS sequence"/>
</dbReference>